<organism evidence="2 3">
    <name type="scientific">Deinococcus piscis</name>
    <dbReference type="NCBI Taxonomy" id="394230"/>
    <lineage>
        <taxon>Bacteria</taxon>
        <taxon>Thermotogati</taxon>
        <taxon>Deinococcota</taxon>
        <taxon>Deinococci</taxon>
        <taxon>Deinococcales</taxon>
        <taxon>Deinococcaceae</taxon>
        <taxon>Deinococcus</taxon>
    </lineage>
</organism>
<keyword evidence="1" id="KW-1133">Transmembrane helix</keyword>
<sequence>MLEGLLTTPFLERLNLWFVAAWAVLALYWLTRVGLAARQRQRPAVSWWSIPGLLLLLLAPLLEVPVLFGLGAAVLLLAEWWPRAFVPVWQRTAWGWGLVPIALGGAALLAQPVTFLSLCGGLALALWGLAHLLGGLLWLPPRPPSGWLPASSLGKVESPTFGTAVRWQPRHRPDPPELSVALGPGYLTLRNESGQTVQLRGWTPAHRNAFLALDRALAPRAEHRLRRDPAQQGVRVWYTADGSRDVRVLHADWQEPTPERTLN</sequence>
<name>A0ABQ3K5C2_9DEIO</name>
<dbReference type="RefSeq" id="WP_189642582.1">
    <property type="nucleotide sequence ID" value="NZ_BNAL01000009.1"/>
</dbReference>
<reference evidence="3" key="1">
    <citation type="journal article" date="2019" name="Int. J. Syst. Evol. Microbiol.">
        <title>The Global Catalogue of Microorganisms (GCM) 10K type strain sequencing project: providing services to taxonomists for standard genome sequencing and annotation.</title>
        <authorList>
            <consortium name="The Broad Institute Genomics Platform"/>
            <consortium name="The Broad Institute Genome Sequencing Center for Infectious Disease"/>
            <person name="Wu L."/>
            <person name="Ma J."/>
        </authorList>
    </citation>
    <scope>NUCLEOTIDE SEQUENCE [LARGE SCALE GENOMIC DNA]</scope>
    <source>
        <strain evidence="3">CGMCC 1.18439</strain>
    </source>
</reference>
<gene>
    <name evidence="2" type="ORF">GCM10017783_10020</name>
</gene>
<accession>A0ABQ3K5C2</accession>
<evidence type="ECO:0000256" key="1">
    <source>
        <dbReference type="SAM" id="Phobius"/>
    </source>
</evidence>
<dbReference type="EMBL" id="BNAL01000009">
    <property type="protein sequence ID" value="GHF99954.1"/>
    <property type="molecule type" value="Genomic_DNA"/>
</dbReference>
<feature type="transmembrane region" description="Helical" evidence="1">
    <location>
        <begin position="115"/>
        <end position="139"/>
    </location>
</feature>
<comment type="caution">
    <text evidence="2">The sequence shown here is derived from an EMBL/GenBank/DDBJ whole genome shotgun (WGS) entry which is preliminary data.</text>
</comment>
<keyword evidence="1" id="KW-0472">Membrane</keyword>
<keyword evidence="1" id="KW-0812">Transmembrane</keyword>
<protein>
    <submittedName>
        <fullName evidence="2">Uncharacterized protein</fullName>
    </submittedName>
</protein>
<keyword evidence="3" id="KW-1185">Reference proteome</keyword>
<dbReference type="Proteomes" id="UP000632154">
    <property type="component" value="Unassembled WGS sequence"/>
</dbReference>
<feature type="transmembrane region" description="Helical" evidence="1">
    <location>
        <begin position="93"/>
        <end position="110"/>
    </location>
</feature>
<feature type="transmembrane region" description="Helical" evidence="1">
    <location>
        <begin position="14"/>
        <end position="31"/>
    </location>
</feature>
<evidence type="ECO:0000313" key="2">
    <source>
        <dbReference type="EMBL" id="GHF99954.1"/>
    </source>
</evidence>
<feature type="transmembrane region" description="Helical" evidence="1">
    <location>
        <begin position="52"/>
        <end position="81"/>
    </location>
</feature>
<proteinExistence type="predicted"/>
<evidence type="ECO:0000313" key="3">
    <source>
        <dbReference type="Proteomes" id="UP000632154"/>
    </source>
</evidence>